<comment type="caution">
    <text evidence="1">The sequence shown here is derived from an EMBL/GenBank/DDBJ whole genome shotgun (WGS) entry which is preliminary data.</text>
</comment>
<dbReference type="PANTHER" id="PTHR24114">
    <property type="entry name" value="LEUCINE RICH REPEAT FAMILY PROTEIN"/>
    <property type="match status" value="1"/>
</dbReference>
<evidence type="ECO:0000313" key="2">
    <source>
        <dbReference type="Proteomes" id="UP001189429"/>
    </source>
</evidence>
<proteinExistence type="predicted"/>
<protein>
    <submittedName>
        <fullName evidence="1">Uncharacterized protein</fullName>
    </submittedName>
</protein>
<accession>A0ABN9WEH3</accession>
<dbReference type="InterPro" id="IPR032675">
    <property type="entry name" value="LRR_dom_sf"/>
</dbReference>
<reference evidence="1" key="1">
    <citation type="submission" date="2023-10" db="EMBL/GenBank/DDBJ databases">
        <authorList>
            <person name="Chen Y."/>
            <person name="Shah S."/>
            <person name="Dougan E. K."/>
            <person name="Thang M."/>
            <person name="Chan C."/>
        </authorList>
    </citation>
    <scope>NUCLEOTIDE SEQUENCE [LARGE SCALE GENOMIC DNA]</scope>
</reference>
<dbReference type="Proteomes" id="UP001189429">
    <property type="component" value="Unassembled WGS sequence"/>
</dbReference>
<dbReference type="EMBL" id="CAUYUJ010018586">
    <property type="protein sequence ID" value="CAK0884782.1"/>
    <property type="molecule type" value="Genomic_DNA"/>
</dbReference>
<organism evidence="1 2">
    <name type="scientific">Prorocentrum cordatum</name>
    <dbReference type="NCBI Taxonomy" id="2364126"/>
    <lineage>
        <taxon>Eukaryota</taxon>
        <taxon>Sar</taxon>
        <taxon>Alveolata</taxon>
        <taxon>Dinophyceae</taxon>
        <taxon>Prorocentrales</taxon>
        <taxon>Prorocentraceae</taxon>
        <taxon>Prorocentrum</taxon>
    </lineage>
</organism>
<dbReference type="Gene3D" id="3.80.10.10">
    <property type="entry name" value="Ribonuclease Inhibitor"/>
    <property type="match status" value="1"/>
</dbReference>
<dbReference type="SUPFAM" id="SSF52047">
    <property type="entry name" value="RNI-like"/>
    <property type="match status" value="1"/>
</dbReference>
<gene>
    <name evidence="1" type="ORF">PCOR1329_LOCUS66582</name>
</gene>
<name>A0ABN9WEH3_9DINO</name>
<evidence type="ECO:0000313" key="1">
    <source>
        <dbReference type="EMBL" id="CAK0884782.1"/>
    </source>
</evidence>
<keyword evidence="2" id="KW-1185">Reference proteome</keyword>
<sequence>GYWPGDGRGPAGQLRADVAVAVWPGAGRRGALAGALKRNTALKTLLVQFGHGLGFVDSLAAALRSNAAVESVELLARDRGSLFMEAAGVRLMKGLEANSRLRKLCVDGLPLKERGAAALGRMLGTNGTLRSIRIHGLDAEVRAGEVLAGALRVNTSLRVLKLEDVASGYGALGVALAEALRGNRALETLRLSCAETRGAEEACVRRAFERALEANTTLKSLALPGRDSDGRLAASVERNRALPRHRWHLRLVARHSSDAAVRAAVEAMSESGFCLSVFAFFVPRAAADGGR</sequence>
<feature type="non-terminal residue" evidence="1">
    <location>
        <position position="1"/>
    </location>
</feature>
<dbReference type="InterPro" id="IPR052394">
    <property type="entry name" value="LRR-containing"/>
</dbReference>
<dbReference type="PANTHER" id="PTHR24114:SF2">
    <property type="entry name" value="F-BOX DOMAIN-CONTAINING PROTEIN-RELATED"/>
    <property type="match status" value="1"/>
</dbReference>